<feature type="active site" description="Nucleophile" evidence="6">
    <location>
        <position position="56"/>
    </location>
</feature>
<feature type="active site" description="Proton donor/acceptor" evidence="6">
    <location>
        <position position="45"/>
    </location>
</feature>
<dbReference type="InterPro" id="IPR050979">
    <property type="entry name" value="LD-transpeptidase"/>
</dbReference>
<proteinExistence type="predicted"/>
<gene>
    <name evidence="8" type="ORF">H480_29856</name>
</gene>
<dbReference type="GO" id="GO:0008360">
    <property type="term" value="P:regulation of cell shape"/>
    <property type="evidence" value="ECO:0007669"/>
    <property type="project" value="UniProtKB-UniRule"/>
</dbReference>
<evidence type="ECO:0000256" key="2">
    <source>
        <dbReference type="ARBA" id="ARBA00022679"/>
    </source>
</evidence>
<dbReference type="eggNOG" id="COG1376">
    <property type="taxonomic scope" value="Bacteria"/>
</dbReference>
<dbReference type="CDD" id="cd16913">
    <property type="entry name" value="YkuD_like"/>
    <property type="match status" value="1"/>
</dbReference>
<dbReference type="GO" id="GO:0005576">
    <property type="term" value="C:extracellular region"/>
    <property type="evidence" value="ECO:0007669"/>
    <property type="project" value="TreeGrafter"/>
</dbReference>
<dbReference type="GO" id="GO:0016740">
    <property type="term" value="F:transferase activity"/>
    <property type="evidence" value="ECO:0007669"/>
    <property type="project" value="UniProtKB-KW"/>
</dbReference>
<keyword evidence="9" id="KW-1185">Reference proteome</keyword>
<evidence type="ECO:0000259" key="7">
    <source>
        <dbReference type="PROSITE" id="PS52029"/>
    </source>
</evidence>
<evidence type="ECO:0000313" key="9">
    <source>
        <dbReference type="Proteomes" id="UP000014139"/>
    </source>
</evidence>
<evidence type="ECO:0000256" key="3">
    <source>
        <dbReference type="ARBA" id="ARBA00022960"/>
    </source>
</evidence>
<dbReference type="Proteomes" id="UP000014139">
    <property type="component" value="Unassembled WGS sequence"/>
</dbReference>
<evidence type="ECO:0000256" key="1">
    <source>
        <dbReference type="ARBA" id="ARBA00004752"/>
    </source>
</evidence>
<evidence type="ECO:0000256" key="5">
    <source>
        <dbReference type="ARBA" id="ARBA00023316"/>
    </source>
</evidence>
<evidence type="ECO:0000256" key="4">
    <source>
        <dbReference type="ARBA" id="ARBA00022984"/>
    </source>
</evidence>
<dbReference type="PROSITE" id="PS52029">
    <property type="entry name" value="LD_TPASE"/>
    <property type="match status" value="1"/>
</dbReference>
<dbReference type="Gene3D" id="2.40.440.10">
    <property type="entry name" value="L,D-transpeptidase catalytic domain-like"/>
    <property type="match status" value="1"/>
</dbReference>
<evidence type="ECO:0000256" key="6">
    <source>
        <dbReference type="PROSITE-ProRule" id="PRU01373"/>
    </source>
</evidence>
<organism evidence="8 9">
    <name type="scientific">Amycolatopsis vancoresmycina DSM 44592</name>
    <dbReference type="NCBI Taxonomy" id="1292037"/>
    <lineage>
        <taxon>Bacteria</taxon>
        <taxon>Bacillati</taxon>
        <taxon>Actinomycetota</taxon>
        <taxon>Actinomycetes</taxon>
        <taxon>Pseudonocardiales</taxon>
        <taxon>Pseudonocardiaceae</taxon>
        <taxon>Amycolatopsis</taxon>
    </lineage>
</organism>
<dbReference type="InterPro" id="IPR005490">
    <property type="entry name" value="LD_TPept_cat_dom"/>
</dbReference>
<comment type="caution">
    <text evidence="8">The sequence shown here is derived from an EMBL/GenBank/DDBJ whole genome shotgun (WGS) entry which is preliminary data.</text>
</comment>
<reference evidence="8 9" key="1">
    <citation type="submission" date="2013-02" db="EMBL/GenBank/DDBJ databases">
        <title>Draft genome sequence of Amycolatopsis vancoresmycina strain DSM 44592T.</title>
        <authorList>
            <person name="Kumar S."/>
            <person name="Kaur N."/>
            <person name="Kaur C."/>
            <person name="Raghava G.P.S."/>
            <person name="Mayilraj S."/>
        </authorList>
    </citation>
    <scope>NUCLEOTIDE SEQUENCE [LARGE SCALE GENOMIC DNA]</scope>
    <source>
        <strain evidence="8 9">DSM 44592</strain>
    </source>
</reference>
<feature type="domain" description="L,D-TPase catalytic" evidence="7">
    <location>
        <begin position="1"/>
        <end position="80"/>
    </location>
</feature>
<dbReference type="InterPro" id="IPR038063">
    <property type="entry name" value="Transpep_catalytic_dom"/>
</dbReference>
<dbReference type="AlphaFoldDB" id="R1HWU8"/>
<comment type="pathway">
    <text evidence="1 6">Cell wall biogenesis; peptidoglycan biosynthesis.</text>
</comment>
<dbReference type="EMBL" id="AOUO01000473">
    <property type="protein sequence ID" value="EOD64826.1"/>
    <property type="molecule type" value="Genomic_DNA"/>
</dbReference>
<dbReference type="SUPFAM" id="SSF141523">
    <property type="entry name" value="L,D-transpeptidase catalytic domain-like"/>
    <property type="match status" value="1"/>
</dbReference>
<accession>R1HWU8</accession>
<dbReference type="PANTHER" id="PTHR30582:SF33">
    <property type="entry name" value="EXPORTED PROTEIN"/>
    <property type="match status" value="1"/>
</dbReference>
<name>R1HWU8_9PSEU</name>
<dbReference type="PATRIC" id="fig|1292037.4.peg.5619"/>
<dbReference type="PANTHER" id="PTHR30582">
    <property type="entry name" value="L,D-TRANSPEPTIDASE"/>
    <property type="match status" value="1"/>
</dbReference>
<keyword evidence="3 6" id="KW-0133">Cell shape</keyword>
<dbReference type="GO" id="GO:0018104">
    <property type="term" value="P:peptidoglycan-protein cross-linking"/>
    <property type="evidence" value="ECO:0007669"/>
    <property type="project" value="TreeGrafter"/>
</dbReference>
<dbReference type="GO" id="GO:0071972">
    <property type="term" value="F:peptidoglycan L,D-transpeptidase activity"/>
    <property type="evidence" value="ECO:0007669"/>
    <property type="project" value="TreeGrafter"/>
</dbReference>
<keyword evidence="5 6" id="KW-0961">Cell wall biogenesis/degradation</keyword>
<dbReference type="UniPathway" id="UPA00219"/>
<dbReference type="GO" id="GO:0071555">
    <property type="term" value="P:cell wall organization"/>
    <property type="evidence" value="ECO:0007669"/>
    <property type="project" value="UniProtKB-UniRule"/>
</dbReference>
<sequence length="81" mass="8951">MGLPKYPTPLGKFQVQYKDIDHYSKQFNGPMPYSVFFTTTGVAFHQGSLKVKSHGCVHLSHAAAVTFYNSLHPGDVVEVVP</sequence>
<keyword evidence="2" id="KW-0808">Transferase</keyword>
<evidence type="ECO:0000313" key="8">
    <source>
        <dbReference type="EMBL" id="EOD64826.1"/>
    </source>
</evidence>
<protein>
    <recommendedName>
        <fullName evidence="7">L,D-TPase catalytic domain-containing protein</fullName>
    </recommendedName>
</protein>
<keyword evidence="4 6" id="KW-0573">Peptidoglycan synthesis</keyword>
<dbReference type="Pfam" id="PF03734">
    <property type="entry name" value="YkuD"/>
    <property type="match status" value="1"/>
</dbReference>